<evidence type="ECO:0000313" key="2">
    <source>
        <dbReference type="EMBL" id="MBB4837673.1"/>
    </source>
</evidence>
<keyword evidence="1" id="KW-1133">Transmembrane helix</keyword>
<dbReference type="EMBL" id="JACHLN010000001">
    <property type="protein sequence ID" value="MBB4837673.1"/>
    <property type="molecule type" value="Genomic_DNA"/>
</dbReference>
<dbReference type="AlphaFoldDB" id="A0A7W7JZ04"/>
<keyword evidence="3" id="KW-1185">Reference proteome</keyword>
<accession>A0A7W7JZ04</accession>
<reference evidence="2 3" key="1">
    <citation type="submission" date="2020-08" db="EMBL/GenBank/DDBJ databases">
        <title>Functional genomics of gut bacteria from endangered species of beetles.</title>
        <authorList>
            <person name="Carlos-Shanley C."/>
        </authorList>
    </citation>
    <scope>NUCLEOTIDE SEQUENCE [LARGE SCALE GENOMIC DNA]</scope>
    <source>
        <strain evidence="2 3">S00224</strain>
    </source>
</reference>
<proteinExistence type="predicted"/>
<dbReference type="RefSeq" id="WP_184162589.1">
    <property type="nucleotide sequence ID" value="NZ_JACHLN010000001.1"/>
</dbReference>
<keyword evidence="1" id="KW-0472">Membrane</keyword>
<keyword evidence="1" id="KW-0812">Transmembrane</keyword>
<feature type="transmembrane region" description="Helical" evidence="1">
    <location>
        <begin position="12"/>
        <end position="31"/>
    </location>
</feature>
<dbReference type="Proteomes" id="UP000575241">
    <property type="component" value="Unassembled WGS sequence"/>
</dbReference>
<evidence type="ECO:0000313" key="3">
    <source>
        <dbReference type="Proteomes" id="UP000575241"/>
    </source>
</evidence>
<name>A0A7W7JZ04_9SPHN</name>
<feature type="transmembrane region" description="Helical" evidence="1">
    <location>
        <begin position="69"/>
        <end position="90"/>
    </location>
</feature>
<gene>
    <name evidence="2" type="ORF">HNP52_000724</name>
</gene>
<feature type="transmembrane region" description="Helical" evidence="1">
    <location>
        <begin position="43"/>
        <end position="63"/>
    </location>
</feature>
<sequence length="312" mass="31979">MSDEWDREGPYGHPVVATLVGGAILVLAAVLGPHFCEPVPLPALLVGGAAAGLVLWLIGFLVTTRHAGLGWKLGSLALLIGAGAGAALVAHGQFQTRSRADASSFADMELGTDGTPSLPAGAASRGPVSSLYLSSIKEDQAAVRAYGEALGKFGAGALTSPYMLQQNPQVIGHCGDIAQVRALAAEQSMARLARRKALAEAIGGASLPKAAKLGIAKIAGDAQADPLLANQQAMLDATGELCTLLARKSWGNANGYFGFGSGSDAAAFKALSARRQAIAKEAEALDRAARERILAGREQVRTALSRSIYAGE</sequence>
<protein>
    <submittedName>
        <fullName evidence="2">Uncharacterized protein</fullName>
    </submittedName>
</protein>
<comment type="caution">
    <text evidence="2">The sequence shown here is derived from an EMBL/GenBank/DDBJ whole genome shotgun (WGS) entry which is preliminary data.</text>
</comment>
<organism evidence="2 3">
    <name type="scientific">Sphingomonas kyeonggiensis</name>
    <dbReference type="NCBI Taxonomy" id="1268553"/>
    <lineage>
        <taxon>Bacteria</taxon>
        <taxon>Pseudomonadati</taxon>
        <taxon>Pseudomonadota</taxon>
        <taxon>Alphaproteobacteria</taxon>
        <taxon>Sphingomonadales</taxon>
        <taxon>Sphingomonadaceae</taxon>
        <taxon>Sphingomonas</taxon>
    </lineage>
</organism>
<evidence type="ECO:0000256" key="1">
    <source>
        <dbReference type="SAM" id="Phobius"/>
    </source>
</evidence>